<evidence type="ECO:0000313" key="2">
    <source>
        <dbReference type="Proteomes" id="UP000226079"/>
    </source>
</evidence>
<reference evidence="1 2" key="1">
    <citation type="submission" date="2017-10" db="EMBL/GenBank/DDBJ databases">
        <title>Sequencing the genomes of 1000 actinobacteria strains.</title>
        <authorList>
            <person name="Klenk H.-P."/>
        </authorList>
    </citation>
    <scope>NUCLEOTIDE SEQUENCE [LARGE SCALE GENOMIC DNA]</scope>
    <source>
        <strain evidence="1 2">DSM 15597</strain>
    </source>
</reference>
<dbReference type="RefSeq" id="WP_098460677.1">
    <property type="nucleotide sequence ID" value="NZ_PDJC01000001.1"/>
</dbReference>
<sequence length="153" mass="16735">MSIWCSRITVGWEDEGESVGGKVIDENGFRDPQPYWVGGEIRSYAEGWSNHYPNPADQVEMPAGISLADIAPFCVPGNDDADEGDGVGPWLRIGIESPNAVTLWGRSEKGETVPDPQHAAVILDEAAARALVKELQRWIKQPKVHPKGNGHEH</sequence>
<organism evidence="1 2">
    <name type="scientific">Propionicimonas paludicola</name>
    <dbReference type="NCBI Taxonomy" id="185243"/>
    <lineage>
        <taxon>Bacteria</taxon>
        <taxon>Bacillati</taxon>
        <taxon>Actinomycetota</taxon>
        <taxon>Actinomycetes</taxon>
        <taxon>Propionibacteriales</taxon>
        <taxon>Nocardioidaceae</taxon>
        <taxon>Propionicimonas</taxon>
    </lineage>
</organism>
<dbReference type="Proteomes" id="UP000226079">
    <property type="component" value="Unassembled WGS sequence"/>
</dbReference>
<comment type="caution">
    <text evidence="1">The sequence shown here is derived from an EMBL/GenBank/DDBJ whole genome shotgun (WGS) entry which is preliminary data.</text>
</comment>
<protein>
    <submittedName>
        <fullName evidence="1">Uncharacterized protein</fullName>
    </submittedName>
</protein>
<dbReference type="AlphaFoldDB" id="A0A2A9CSX1"/>
<dbReference type="EMBL" id="PDJC01000001">
    <property type="protein sequence ID" value="PFG17226.1"/>
    <property type="molecule type" value="Genomic_DNA"/>
</dbReference>
<keyword evidence="2" id="KW-1185">Reference proteome</keyword>
<name>A0A2A9CSX1_9ACTN</name>
<accession>A0A2A9CSX1</accession>
<evidence type="ECO:0000313" key="1">
    <source>
        <dbReference type="EMBL" id="PFG17226.1"/>
    </source>
</evidence>
<proteinExistence type="predicted"/>
<gene>
    <name evidence="1" type="ORF">ATK74_1789</name>
</gene>